<dbReference type="EMBL" id="HG805858">
    <property type="protein sequence ID" value="CDW53537.1"/>
    <property type="molecule type" value="Genomic_DNA"/>
</dbReference>
<evidence type="ECO:0000313" key="1">
    <source>
        <dbReference type="EMBL" id="CDW53537.1"/>
    </source>
</evidence>
<sequence length="118" mass="13295">MITMRKRKFNQQWTIVVVQVLKILDWPHVCLYKSQLGGNSSSFPPREADEQVIPRADRKTTAIERRVPSSAAGGCQPSYDHYGGDEPAAITLTDSKELGRTSAYIVEQKNKFDTQPRS</sequence>
<keyword evidence="2" id="KW-1185">Reference proteome</keyword>
<dbReference type="Proteomes" id="UP000030665">
    <property type="component" value="Unassembled WGS sequence"/>
</dbReference>
<accession>A0A077YZK1</accession>
<organism evidence="1 2">
    <name type="scientific">Trichuris trichiura</name>
    <name type="common">Whipworm</name>
    <name type="synonym">Trichocephalus trichiurus</name>
    <dbReference type="NCBI Taxonomy" id="36087"/>
    <lineage>
        <taxon>Eukaryota</taxon>
        <taxon>Metazoa</taxon>
        <taxon>Ecdysozoa</taxon>
        <taxon>Nematoda</taxon>
        <taxon>Enoplea</taxon>
        <taxon>Dorylaimia</taxon>
        <taxon>Trichinellida</taxon>
        <taxon>Trichuridae</taxon>
        <taxon>Trichuris</taxon>
    </lineage>
</organism>
<gene>
    <name evidence="1" type="ORF">TTRE_0000180201</name>
</gene>
<name>A0A077YZK1_TRITR</name>
<evidence type="ECO:0000313" key="2">
    <source>
        <dbReference type="Proteomes" id="UP000030665"/>
    </source>
</evidence>
<proteinExistence type="predicted"/>
<protein>
    <submittedName>
        <fullName evidence="1">Uncharacterized protein</fullName>
    </submittedName>
</protein>
<dbReference type="AlphaFoldDB" id="A0A077YZK1"/>
<reference evidence="1" key="1">
    <citation type="submission" date="2014-01" db="EMBL/GenBank/DDBJ databases">
        <authorList>
            <person name="Aslett M."/>
        </authorList>
    </citation>
    <scope>NUCLEOTIDE SEQUENCE</scope>
</reference>
<reference evidence="1" key="2">
    <citation type="submission" date="2014-03" db="EMBL/GenBank/DDBJ databases">
        <title>The whipworm genome and dual-species transcriptomics of an intimate host-pathogen interaction.</title>
        <authorList>
            <person name="Foth B.J."/>
            <person name="Tsai I.J."/>
            <person name="Reid A.J."/>
            <person name="Bancroft A.J."/>
            <person name="Nichol S."/>
            <person name="Tracey A."/>
            <person name="Holroyd N."/>
            <person name="Cotton J.A."/>
            <person name="Stanley E.J."/>
            <person name="Zarowiecki M."/>
            <person name="Liu J.Z."/>
            <person name="Huckvale T."/>
            <person name="Cooper P.J."/>
            <person name="Grencis R.K."/>
            <person name="Berriman M."/>
        </authorList>
    </citation>
    <scope>NUCLEOTIDE SEQUENCE [LARGE SCALE GENOMIC DNA]</scope>
</reference>